<name>A0ABN1W648_9PSEU</name>
<reference evidence="2 3" key="1">
    <citation type="journal article" date="2019" name="Int. J. Syst. Evol. Microbiol.">
        <title>The Global Catalogue of Microorganisms (GCM) 10K type strain sequencing project: providing services to taxonomists for standard genome sequencing and annotation.</title>
        <authorList>
            <consortium name="The Broad Institute Genomics Platform"/>
            <consortium name="The Broad Institute Genome Sequencing Center for Infectious Disease"/>
            <person name="Wu L."/>
            <person name="Ma J."/>
        </authorList>
    </citation>
    <scope>NUCLEOTIDE SEQUENCE [LARGE SCALE GENOMIC DNA]</scope>
    <source>
        <strain evidence="2 3">JCM 13023</strain>
    </source>
</reference>
<keyword evidence="3" id="KW-1185">Reference proteome</keyword>
<feature type="transmembrane region" description="Helical" evidence="1">
    <location>
        <begin position="94"/>
        <end position="112"/>
    </location>
</feature>
<accession>A0ABN1W648</accession>
<protein>
    <submittedName>
        <fullName evidence="2">Uncharacterized protein</fullName>
    </submittedName>
</protein>
<evidence type="ECO:0000256" key="1">
    <source>
        <dbReference type="SAM" id="Phobius"/>
    </source>
</evidence>
<keyword evidence="1" id="KW-0812">Transmembrane</keyword>
<evidence type="ECO:0000313" key="2">
    <source>
        <dbReference type="EMBL" id="GAA1236315.1"/>
    </source>
</evidence>
<keyword evidence="1" id="KW-1133">Transmembrane helix</keyword>
<dbReference type="EMBL" id="BAAALN010000005">
    <property type="protein sequence ID" value="GAA1236315.1"/>
    <property type="molecule type" value="Genomic_DNA"/>
</dbReference>
<proteinExistence type="predicted"/>
<feature type="transmembrane region" description="Helical" evidence="1">
    <location>
        <begin position="118"/>
        <end position="139"/>
    </location>
</feature>
<comment type="caution">
    <text evidence="2">The sequence shown here is derived from an EMBL/GenBank/DDBJ whole genome shotgun (WGS) entry which is preliminary data.</text>
</comment>
<evidence type="ECO:0000313" key="3">
    <source>
        <dbReference type="Proteomes" id="UP001500653"/>
    </source>
</evidence>
<dbReference type="Proteomes" id="UP001500653">
    <property type="component" value="Unassembled WGS sequence"/>
</dbReference>
<feature type="transmembrane region" description="Helical" evidence="1">
    <location>
        <begin position="64"/>
        <end position="87"/>
    </location>
</feature>
<keyword evidence="1" id="KW-0472">Membrane</keyword>
<sequence>MTGEDELQREHGESRWEQLRRQHRFTLPLLVALVVLTLFNGYGLVASIVSVADEFEHGRELDDITTQIGLLAVIEAVVSLGALAAVWLRRMRGVHVYMGVKAVVLVIGVGIAPEAVSMMIIVPLVLGGVLWVAASQAGWRADGFGRPVGKA</sequence>
<organism evidence="2 3">
    <name type="scientific">Prauserella halophila</name>
    <dbReference type="NCBI Taxonomy" id="185641"/>
    <lineage>
        <taxon>Bacteria</taxon>
        <taxon>Bacillati</taxon>
        <taxon>Actinomycetota</taxon>
        <taxon>Actinomycetes</taxon>
        <taxon>Pseudonocardiales</taxon>
        <taxon>Pseudonocardiaceae</taxon>
        <taxon>Prauserella</taxon>
    </lineage>
</organism>
<feature type="transmembrane region" description="Helical" evidence="1">
    <location>
        <begin position="25"/>
        <end position="52"/>
    </location>
</feature>
<gene>
    <name evidence="2" type="ORF">GCM10009676_20630</name>
</gene>